<protein>
    <recommendedName>
        <fullName evidence="2">SAM domain-containing protein</fullName>
    </recommendedName>
</protein>
<evidence type="ECO:0000313" key="4">
    <source>
        <dbReference type="Proteomes" id="UP001529510"/>
    </source>
</evidence>
<evidence type="ECO:0000256" key="1">
    <source>
        <dbReference type="SAM" id="MobiDB-lite"/>
    </source>
</evidence>
<feature type="non-terminal residue" evidence="3">
    <location>
        <position position="1"/>
    </location>
</feature>
<feature type="region of interest" description="Disordered" evidence="1">
    <location>
        <begin position="1"/>
        <end position="28"/>
    </location>
</feature>
<dbReference type="Proteomes" id="UP001529510">
    <property type="component" value="Unassembled WGS sequence"/>
</dbReference>
<dbReference type="EMBL" id="JAMKFB020000018">
    <property type="protein sequence ID" value="KAL0167916.1"/>
    <property type="molecule type" value="Genomic_DNA"/>
</dbReference>
<reference evidence="3 4" key="1">
    <citation type="submission" date="2024-05" db="EMBL/GenBank/DDBJ databases">
        <title>Genome sequencing and assembly of Indian major carp, Cirrhinus mrigala (Hamilton, 1822).</title>
        <authorList>
            <person name="Mohindra V."/>
            <person name="Chowdhury L.M."/>
            <person name="Lal K."/>
            <person name="Jena J.K."/>
        </authorList>
    </citation>
    <scope>NUCLEOTIDE SEQUENCE [LARGE SCALE GENOMIC DNA]</scope>
    <source>
        <strain evidence="3">CM1030</strain>
        <tissue evidence="3">Blood</tissue>
    </source>
</reference>
<dbReference type="InterPro" id="IPR013761">
    <property type="entry name" value="SAM/pointed_sf"/>
</dbReference>
<accession>A0ABD0P3U1</accession>
<proteinExistence type="predicted"/>
<gene>
    <name evidence="3" type="ORF">M9458_036138</name>
</gene>
<evidence type="ECO:0000313" key="3">
    <source>
        <dbReference type="EMBL" id="KAL0167916.1"/>
    </source>
</evidence>
<feature type="non-terminal residue" evidence="3">
    <location>
        <position position="59"/>
    </location>
</feature>
<evidence type="ECO:0000259" key="2">
    <source>
        <dbReference type="Pfam" id="PF18016"/>
    </source>
</evidence>
<organism evidence="3 4">
    <name type="scientific">Cirrhinus mrigala</name>
    <name type="common">Mrigala</name>
    <dbReference type="NCBI Taxonomy" id="683832"/>
    <lineage>
        <taxon>Eukaryota</taxon>
        <taxon>Metazoa</taxon>
        <taxon>Chordata</taxon>
        <taxon>Craniata</taxon>
        <taxon>Vertebrata</taxon>
        <taxon>Euteleostomi</taxon>
        <taxon>Actinopterygii</taxon>
        <taxon>Neopterygii</taxon>
        <taxon>Teleostei</taxon>
        <taxon>Ostariophysi</taxon>
        <taxon>Cypriniformes</taxon>
        <taxon>Cyprinidae</taxon>
        <taxon>Labeoninae</taxon>
        <taxon>Labeonini</taxon>
        <taxon>Cirrhinus</taxon>
    </lineage>
</organism>
<keyword evidence="4" id="KW-1185">Reference proteome</keyword>
<feature type="domain" description="SAM" evidence="2">
    <location>
        <begin position="35"/>
        <end position="58"/>
    </location>
</feature>
<dbReference type="AlphaFoldDB" id="A0ABD0P3U1"/>
<dbReference type="Pfam" id="PF18016">
    <property type="entry name" value="SAM_3"/>
    <property type="match status" value="1"/>
</dbReference>
<feature type="compositionally biased region" description="Basic and acidic residues" evidence="1">
    <location>
        <begin position="1"/>
        <end position="17"/>
    </location>
</feature>
<dbReference type="InterPro" id="IPR041418">
    <property type="entry name" value="SAM_3"/>
</dbReference>
<name>A0ABD0P3U1_CIRMR</name>
<comment type="caution">
    <text evidence="3">The sequence shown here is derived from an EMBL/GenBank/DDBJ whole genome shotgun (WGS) entry which is preliminary data.</text>
</comment>
<dbReference type="Gene3D" id="1.10.150.50">
    <property type="entry name" value="Transcription Factor, Ets-1"/>
    <property type="match status" value="1"/>
</dbReference>
<sequence length="59" mass="6972">RDQQKEVNDELLKRITDNKAQPPPRNFRVERSSMSMPITYESQPFEVHAWLNAKGFSRP</sequence>